<dbReference type="PROSITE" id="PS01129">
    <property type="entry name" value="PSI_RLU"/>
    <property type="match status" value="1"/>
</dbReference>
<keyword evidence="10" id="KW-0694">RNA-binding</keyword>
<dbReference type="NCBIfam" id="TIGR00005">
    <property type="entry name" value="rluA_subfam"/>
    <property type="match status" value="1"/>
</dbReference>
<evidence type="ECO:0000256" key="11">
    <source>
        <dbReference type="SAM" id="MobiDB-lite"/>
    </source>
</evidence>
<dbReference type="InterPro" id="IPR020103">
    <property type="entry name" value="PsdUridine_synth_cat_dom_sf"/>
</dbReference>
<evidence type="ECO:0000313" key="13">
    <source>
        <dbReference type="EMBL" id="SUD90488.1"/>
    </source>
</evidence>
<feature type="compositionally biased region" description="Polar residues" evidence="11">
    <location>
        <begin position="36"/>
        <end position="72"/>
    </location>
</feature>
<evidence type="ECO:0000256" key="6">
    <source>
        <dbReference type="ARBA" id="ARBA00042264"/>
    </source>
</evidence>
<dbReference type="SUPFAM" id="SSF55174">
    <property type="entry name" value="Alpha-L RNA-binding motif"/>
    <property type="match status" value="1"/>
</dbReference>
<evidence type="ECO:0000256" key="7">
    <source>
        <dbReference type="ARBA" id="ARBA00042840"/>
    </source>
</evidence>
<evidence type="ECO:0000256" key="9">
    <source>
        <dbReference type="PIRSR" id="PIRSR606225-1"/>
    </source>
</evidence>
<accession>A0A379LIX9</accession>
<name>A0A379LIX9_9GAMM</name>
<dbReference type="CDD" id="cd00165">
    <property type="entry name" value="S4"/>
    <property type="match status" value="1"/>
</dbReference>
<dbReference type="InterPro" id="IPR002942">
    <property type="entry name" value="S4_RNA-bd"/>
</dbReference>
<evidence type="ECO:0000256" key="8">
    <source>
        <dbReference type="ARBA" id="ARBA00043148"/>
    </source>
</evidence>
<dbReference type="InterPro" id="IPR036986">
    <property type="entry name" value="S4_RNA-bd_sf"/>
</dbReference>
<dbReference type="AlphaFoldDB" id="A0A379LIX9"/>
<reference evidence="13 14" key="1">
    <citation type="submission" date="2018-06" db="EMBL/GenBank/DDBJ databases">
        <authorList>
            <consortium name="Pathogen Informatics"/>
            <person name="Doyle S."/>
        </authorList>
    </citation>
    <scope>NUCLEOTIDE SEQUENCE [LARGE SCALE GENOMIC DNA]</scope>
    <source>
        <strain evidence="13 14">NCTC10526</strain>
    </source>
</reference>
<evidence type="ECO:0000256" key="3">
    <source>
        <dbReference type="ARBA" id="ARBA00036882"/>
    </source>
</evidence>
<dbReference type="PANTHER" id="PTHR21600:SF44">
    <property type="entry name" value="RIBOSOMAL LARGE SUBUNIT PSEUDOURIDINE SYNTHASE D"/>
    <property type="match status" value="1"/>
</dbReference>
<dbReference type="Pfam" id="PF00849">
    <property type="entry name" value="PseudoU_synth_2"/>
    <property type="match status" value="1"/>
</dbReference>
<dbReference type="SMART" id="SM00363">
    <property type="entry name" value="S4"/>
    <property type="match status" value="1"/>
</dbReference>
<evidence type="ECO:0000256" key="5">
    <source>
        <dbReference type="ARBA" id="ARBA00040039"/>
    </source>
</evidence>
<dbReference type="GO" id="GO:0000455">
    <property type="term" value="P:enzyme-directed rRNA pseudouridine synthesis"/>
    <property type="evidence" value="ECO:0007669"/>
    <property type="project" value="UniProtKB-ARBA"/>
</dbReference>
<evidence type="ECO:0000259" key="12">
    <source>
        <dbReference type="SMART" id="SM00363"/>
    </source>
</evidence>
<dbReference type="Gene3D" id="3.10.290.10">
    <property type="entry name" value="RNA-binding S4 domain"/>
    <property type="match status" value="1"/>
</dbReference>
<feature type="active site" evidence="9">
    <location>
        <position position="273"/>
    </location>
</feature>
<dbReference type="Proteomes" id="UP000254123">
    <property type="component" value="Unassembled WGS sequence"/>
</dbReference>
<gene>
    <name evidence="13" type="primary">rluD</name>
    <name evidence="13" type="ORF">NCTC10526_00815</name>
</gene>
<proteinExistence type="inferred from homology"/>
<keyword evidence="2 13" id="KW-0413">Isomerase</keyword>
<evidence type="ECO:0000256" key="4">
    <source>
        <dbReference type="ARBA" id="ARBA00038942"/>
    </source>
</evidence>
<feature type="domain" description="RNA-binding S4" evidence="12">
    <location>
        <begin position="153"/>
        <end position="208"/>
    </location>
</feature>
<dbReference type="InterPro" id="IPR006225">
    <property type="entry name" value="PsdUridine_synth_RluC/D"/>
</dbReference>
<dbReference type="PANTHER" id="PTHR21600">
    <property type="entry name" value="MITOCHONDRIAL RNA PSEUDOURIDINE SYNTHASE"/>
    <property type="match status" value="1"/>
</dbReference>
<feature type="compositionally biased region" description="Basic and acidic residues" evidence="11">
    <location>
        <begin position="73"/>
        <end position="92"/>
    </location>
</feature>
<dbReference type="EMBL" id="UGVC01000001">
    <property type="protein sequence ID" value="SUD90488.1"/>
    <property type="molecule type" value="Genomic_DNA"/>
</dbReference>
<keyword evidence="14" id="KW-1185">Reference proteome</keyword>
<feature type="compositionally biased region" description="Low complexity" evidence="11">
    <location>
        <begin position="1"/>
        <end position="35"/>
    </location>
</feature>
<sequence length="452" mass="49743">MSSNMPSNKSSNTSPSMSSNNLSSNLPSEASSVPSENSPNPRNNQAGFVDNMAQSGTEGQSNPPSSTIANNTIEDKTEVKTTEDKATEDKGHSMPSSTVESLQSFQSSSTADYEVDYEAHNELEDFDEDEEDTDNQALEVHAEHIVTKDEAGQRIDKLAAELFADHSRAQLQEWLKSGNMTINGSVEKPKYRVKVGDSLLLQAKLEQHGSDQPEDIALDIVYEDDSVLVVNKPVGMVVHPGAGNWTGTLVNGLLFHYPNQAHLPRAGLVHRIDKNTSGLLVIGKTKAAQLELQEQLKDKTVYRHYQCIVAGDVASLTRQRTIDAPIGRHRTQRTKMTVTSVGKPAVTHIMNITPLNENYSLLDVQLETGRTHQIRVHLSHIGHPIIGDDVYGNRQQLRAGLTQEQRDAIQNFPRQALHAYQLGFVHPETGEDIEVTAPLPDDIVELAEILSE</sequence>
<dbReference type="RefSeq" id="WP_028859028.1">
    <property type="nucleotide sequence ID" value="NZ_CAJHAQ010000001.1"/>
</dbReference>
<dbReference type="Gene3D" id="3.30.2350.10">
    <property type="entry name" value="Pseudouridine synthase"/>
    <property type="match status" value="1"/>
</dbReference>
<dbReference type="EC" id="5.4.99.23" evidence="4"/>
<dbReference type="InterPro" id="IPR006145">
    <property type="entry name" value="PsdUridine_synth_RsuA/RluA"/>
</dbReference>
<dbReference type="SUPFAM" id="SSF55120">
    <property type="entry name" value="Pseudouridine synthase"/>
    <property type="match status" value="1"/>
</dbReference>
<dbReference type="GO" id="GO:0160140">
    <property type="term" value="F:23S rRNA pseudouridine(1911/1915/1917) synthase activity"/>
    <property type="evidence" value="ECO:0007669"/>
    <property type="project" value="UniProtKB-EC"/>
</dbReference>
<evidence type="ECO:0000256" key="2">
    <source>
        <dbReference type="ARBA" id="ARBA00023235"/>
    </source>
</evidence>
<evidence type="ECO:0000256" key="10">
    <source>
        <dbReference type="PROSITE-ProRule" id="PRU00182"/>
    </source>
</evidence>
<dbReference type="InterPro" id="IPR050188">
    <property type="entry name" value="RluA_PseudoU_synthase"/>
</dbReference>
<dbReference type="InterPro" id="IPR006224">
    <property type="entry name" value="PsdUridine_synth_RluA-like_CS"/>
</dbReference>
<comment type="similarity">
    <text evidence="1">Belongs to the pseudouridine synthase RluA family.</text>
</comment>
<comment type="catalytic activity">
    <reaction evidence="3">
        <text>uridine(1911/1915/1917) in 23S rRNA = pseudouridine(1911/1915/1917) in 23S rRNA</text>
        <dbReference type="Rhea" id="RHEA:42524"/>
        <dbReference type="Rhea" id="RHEA-COMP:10097"/>
        <dbReference type="Rhea" id="RHEA-COMP:10098"/>
        <dbReference type="ChEBI" id="CHEBI:65314"/>
        <dbReference type="ChEBI" id="CHEBI:65315"/>
        <dbReference type="EC" id="5.4.99.23"/>
    </reaction>
</comment>
<dbReference type="STRING" id="1123034.GCA_000685805_01517"/>
<dbReference type="Pfam" id="PF01479">
    <property type="entry name" value="S4"/>
    <property type="match status" value="1"/>
</dbReference>
<dbReference type="GO" id="GO:0003723">
    <property type="term" value="F:RNA binding"/>
    <property type="evidence" value="ECO:0007669"/>
    <property type="project" value="UniProtKB-KW"/>
</dbReference>
<feature type="region of interest" description="Disordered" evidence="11">
    <location>
        <begin position="1"/>
        <end position="111"/>
    </location>
</feature>
<dbReference type="PROSITE" id="PS50889">
    <property type="entry name" value="S4"/>
    <property type="match status" value="1"/>
</dbReference>
<protein>
    <recommendedName>
        <fullName evidence="5">Ribosomal large subunit pseudouridine synthase D</fullName>
        <ecNumber evidence="4">5.4.99.23</ecNumber>
    </recommendedName>
    <alternativeName>
        <fullName evidence="6">23S rRNA pseudouridine(1911/1915/1917) synthase</fullName>
    </alternativeName>
    <alternativeName>
        <fullName evidence="7">rRNA pseudouridylate synthase D</fullName>
    </alternativeName>
    <alternativeName>
        <fullName evidence="8">rRNA-uridine isomerase D</fullName>
    </alternativeName>
</protein>
<feature type="compositionally biased region" description="Polar residues" evidence="11">
    <location>
        <begin position="94"/>
        <end position="111"/>
    </location>
</feature>
<dbReference type="CDD" id="cd02869">
    <property type="entry name" value="PseudoU_synth_RluA_like"/>
    <property type="match status" value="1"/>
</dbReference>
<evidence type="ECO:0000256" key="1">
    <source>
        <dbReference type="ARBA" id="ARBA00010876"/>
    </source>
</evidence>
<evidence type="ECO:0000313" key="14">
    <source>
        <dbReference type="Proteomes" id="UP000254123"/>
    </source>
</evidence>
<organism evidence="13 14">
    <name type="scientific">Psychrobacter phenylpyruvicus</name>
    <dbReference type="NCBI Taxonomy" id="29432"/>
    <lineage>
        <taxon>Bacteria</taxon>
        <taxon>Pseudomonadati</taxon>
        <taxon>Pseudomonadota</taxon>
        <taxon>Gammaproteobacteria</taxon>
        <taxon>Moraxellales</taxon>
        <taxon>Moraxellaceae</taxon>
        <taxon>Psychrobacter</taxon>
    </lineage>
</organism>